<protein>
    <submittedName>
        <fullName evidence="1">Uncharacterized protein</fullName>
    </submittedName>
</protein>
<name>A0A016W184_9BILA</name>
<keyword evidence="2" id="KW-1185">Reference proteome</keyword>
<accession>A0A016W184</accession>
<dbReference type="Proteomes" id="UP000024635">
    <property type="component" value="Unassembled WGS sequence"/>
</dbReference>
<gene>
    <name evidence="1" type="primary">Acey_s0002.g783</name>
    <name evidence="1" type="ORF">Y032_0002g783</name>
</gene>
<sequence>MYVFKDLLDLPCLEIQLPRTQSIGLGFLIQATFGTASFCALINPDLQWILHIQLKTSFKSTRLFLIPLESVVKNCFCGCSAQELRGLNLAAPKI</sequence>
<evidence type="ECO:0000313" key="1">
    <source>
        <dbReference type="EMBL" id="EYC33410.1"/>
    </source>
</evidence>
<organism evidence="1 2">
    <name type="scientific">Ancylostoma ceylanicum</name>
    <dbReference type="NCBI Taxonomy" id="53326"/>
    <lineage>
        <taxon>Eukaryota</taxon>
        <taxon>Metazoa</taxon>
        <taxon>Ecdysozoa</taxon>
        <taxon>Nematoda</taxon>
        <taxon>Chromadorea</taxon>
        <taxon>Rhabditida</taxon>
        <taxon>Rhabditina</taxon>
        <taxon>Rhabditomorpha</taxon>
        <taxon>Strongyloidea</taxon>
        <taxon>Ancylostomatidae</taxon>
        <taxon>Ancylostomatinae</taxon>
        <taxon>Ancylostoma</taxon>
    </lineage>
</organism>
<proteinExistence type="predicted"/>
<dbReference type="EMBL" id="JARK01001338">
    <property type="protein sequence ID" value="EYC33410.1"/>
    <property type="molecule type" value="Genomic_DNA"/>
</dbReference>
<dbReference type="AlphaFoldDB" id="A0A016W184"/>
<comment type="caution">
    <text evidence="1">The sequence shown here is derived from an EMBL/GenBank/DDBJ whole genome shotgun (WGS) entry which is preliminary data.</text>
</comment>
<reference evidence="2" key="1">
    <citation type="journal article" date="2015" name="Nat. Genet.">
        <title>The genome and transcriptome of the zoonotic hookworm Ancylostoma ceylanicum identify infection-specific gene families.</title>
        <authorList>
            <person name="Schwarz E.M."/>
            <person name="Hu Y."/>
            <person name="Antoshechkin I."/>
            <person name="Miller M.M."/>
            <person name="Sternberg P.W."/>
            <person name="Aroian R.V."/>
        </authorList>
    </citation>
    <scope>NUCLEOTIDE SEQUENCE</scope>
    <source>
        <strain evidence="2">HY135</strain>
    </source>
</reference>
<evidence type="ECO:0000313" key="2">
    <source>
        <dbReference type="Proteomes" id="UP000024635"/>
    </source>
</evidence>